<proteinExistence type="predicted"/>
<dbReference type="Gene3D" id="3.40.47.10">
    <property type="match status" value="1"/>
</dbReference>
<evidence type="ECO:0000259" key="2">
    <source>
        <dbReference type="Pfam" id="PF00108"/>
    </source>
</evidence>
<dbReference type="InterPro" id="IPR016039">
    <property type="entry name" value="Thiolase-like"/>
</dbReference>
<dbReference type="PANTHER" id="PTHR43365:SF1">
    <property type="entry name" value="ACETYL-COA C-ACYLTRANSFERASE"/>
    <property type="match status" value="1"/>
</dbReference>
<dbReference type="GO" id="GO:0016747">
    <property type="term" value="F:acyltransferase activity, transferring groups other than amino-acyl groups"/>
    <property type="evidence" value="ECO:0007669"/>
    <property type="project" value="InterPro"/>
</dbReference>
<dbReference type="Pfam" id="PF00108">
    <property type="entry name" value="Thiolase_N"/>
    <property type="match status" value="1"/>
</dbReference>
<dbReference type="InterPro" id="IPR020616">
    <property type="entry name" value="Thiolase_N"/>
</dbReference>
<protein>
    <recommendedName>
        <fullName evidence="2">Thiolase N-terminal domain-containing protein</fullName>
    </recommendedName>
</protein>
<evidence type="ECO:0000313" key="3">
    <source>
        <dbReference type="EMBL" id="MWB78075.1"/>
    </source>
</evidence>
<accession>A0A844W4S8</accession>
<dbReference type="Proteomes" id="UP000443843">
    <property type="component" value="Unassembled WGS sequence"/>
</dbReference>
<feature type="compositionally biased region" description="Basic residues" evidence="1">
    <location>
        <begin position="182"/>
        <end position="194"/>
    </location>
</feature>
<reference evidence="3 4" key="1">
    <citation type="submission" date="2019-11" db="EMBL/GenBank/DDBJ databases">
        <title>Pseudooceanicola pacifica sp. nov., isolated from deep-sea sediment of the Pacific Ocean.</title>
        <authorList>
            <person name="Lyu L."/>
        </authorList>
    </citation>
    <scope>NUCLEOTIDE SEQUENCE [LARGE SCALE GENOMIC DNA]</scope>
    <source>
        <strain evidence="3 4">216_PA32_1</strain>
    </source>
</reference>
<name>A0A844W4S8_9RHOB</name>
<dbReference type="EMBL" id="WNXQ01000004">
    <property type="protein sequence ID" value="MWB78075.1"/>
    <property type="molecule type" value="Genomic_DNA"/>
</dbReference>
<evidence type="ECO:0000256" key="1">
    <source>
        <dbReference type="SAM" id="MobiDB-lite"/>
    </source>
</evidence>
<feature type="region of interest" description="Disordered" evidence="1">
    <location>
        <begin position="133"/>
        <end position="197"/>
    </location>
</feature>
<keyword evidence="4" id="KW-1185">Reference proteome</keyword>
<gene>
    <name evidence="3" type="ORF">GLS40_08580</name>
</gene>
<feature type="domain" description="Thiolase N-terminal" evidence="2">
    <location>
        <begin position="5"/>
        <end position="104"/>
    </location>
</feature>
<evidence type="ECO:0000313" key="4">
    <source>
        <dbReference type="Proteomes" id="UP000443843"/>
    </source>
</evidence>
<dbReference type="PANTHER" id="PTHR43365">
    <property type="entry name" value="BLR7806 PROTEIN"/>
    <property type="match status" value="1"/>
</dbReference>
<dbReference type="SUPFAM" id="SSF53901">
    <property type="entry name" value="Thiolase-like"/>
    <property type="match status" value="1"/>
</dbReference>
<dbReference type="AlphaFoldDB" id="A0A844W4S8"/>
<comment type="caution">
    <text evidence="3">The sequence shown here is derived from an EMBL/GenBank/DDBJ whole genome shotgun (WGS) entry which is preliminary data.</text>
</comment>
<sequence>MRHPVIVDALRTPMGRGKQGGCLSALHPSDLLGQVLKALVERNGIDPARVDDVLIGCVSQVGEQSATPGRWALLAAGFPASVPSTTIDRKCGSGQQAVHFAAQASDISRRHAHRAGAPEYPRRLALGLAPATGHPSAPGVDRRMQAPGCRSPGPGSRIRRARPTGSRGPCRAARSCGPSGHWGRRPRGSRRSRRCGPELCRSQAATCTVRSMPRGPASRPWRAR</sequence>
<organism evidence="3 4">
    <name type="scientific">Pseudooceanicola pacificus</name>
    <dbReference type="NCBI Taxonomy" id="2676438"/>
    <lineage>
        <taxon>Bacteria</taxon>
        <taxon>Pseudomonadati</taxon>
        <taxon>Pseudomonadota</taxon>
        <taxon>Alphaproteobacteria</taxon>
        <taxon>Rhodobacterales</taxon>
        <taxon>Paracoccaceae</taxon>
        <taxon>Pseudooceanicola</taxon>
    </lineage>
</organism>